<evidence type="ECO:0000259" key="8">
    <source>
        <dbReference type="PROSITE" id="PS50919"/>
    </source>
</evidence>
<dbReference type="InterPro" id="IPR015925">
    <property type="entry name" value="Ryanodine_IP3_receptor"/>
</dbReference>
<dbReference type="OrthoDB" id="300855at2759"/>
<keyword evidence="4 7" id="KW-1133">Transmembrane helix</keyword>
<feature type="compositionally biased region" description="Polar residues" evidence="6">
    <location>
        <begin position="577"/>
        <end position="590"/>
    </location>
</feature>
<keyword evidence="5 7" id="KW-0472">Membrane</keyword>
<feature type="domain" description="MIR" evidence="8">
    <location>
        <begin position="94"/>
        <end position="147"/>
    </location>
</feature>
<sequence>MEASTRSEASDMFVCIGDELVLRFEETTRSGERIRRGFAYGLHVSDASVHVSDKPYSHATFSPKALFKVSVMQQYSGGSTSPAAGAELQTQRSGSRVTYGQTIQLQHVVSHRMLTVCESEAGVLEPDCLSVALDPGSDGAWWTLVPRYKLRQNGGPVRYGEAFALVSTKWNVSLHVSRAPFADNSFEVTAGSQASLWRPHLYSSYAAREAAAAAGDSPPLQGGAMVRLFAIEDDGYLAYEWTRTDEDGADVEAVVLHIHSRDREEESKHTLASANSVFLVEHADRTCGGPVVTFVGDATPDLLCSPRATGSATGELALAPPGTGLTSQDTLFILDVVDADRTTAFSSDDTITTTVLLSHHVRLIHAATRRLVLVTDDDASHSLPHTLHAAIEAHHDLPRKTRLVMGTRALDSVTDRVDNAFSLSRPTHAAEHLLHYLAGASATLRAYLELWSLPLPPSLAQLGPVLAVMRKLTSMAALATHPHPARAFHGERVQRFLREFGILDLVVATLVTPFDMTTSATAQNAARKFLKRINKRLAAVAQISESLRTLSPLSSTPHLWHPLSRPAPETTLDWSEGSVSSVTTTDSAYVTGSDDDNSPPPAPLATPPAIDPPAPWHLSDVVEAASSRPRGPCRFVPSDLAHPRLAHLGEALATGYALLATAVRLNPFASLRLAAHTQFFVTHIGHGFGAAGLLIAMYKDNRLLLKRVEPRFVESVVASLSASPHLPLLRLLAVLCTLDGKPLPRNQSLIATALLDAAPHLLPAIRLDSATAPFVLVASVHEGDTGRQEPASYSMAIAEPETEPIPGTALFAQAYTREALLLLASMASGRNDAIADATAAALRIQPQTMVEMLQAPGTQPSIRGALFALATSLWIERESCPLTIRHLQRVRIWPLFCEPELHAALSPVPPREAAIEANPHLERLARLVDSELQRLAEVELAHFPLSLLQPVLRAVTRLIELGMYTPFSPASIDALHPFLGLMHQLSLRVSLFADRPSSAVLPSILGHALRRQLEACKLMVVQAIEQLEAIQLNDLATSLLELFYTRMQTVLDNDAACAAVASNAGASRDLSPAPSPLPTLLSRQSVSDLLATSATSLSHGLAVAHQTSPMTTAQVRAAMHLIREQSLKATAVHELVEELLPQKLRPPGWKPHLRASAAVAPSSLAAVLIDDDLAGGLLQLAARASGEPLVATFGLICAHFTKAEQLLELLASVKVLVNPLAIAQYQRLAVGLAALETVPVVLPEAVDRLETEVIPMLRDALAFCETGHRDILLDLGCHTALITFTQRVGEAWMATASRKSEHNGAVRHVLRLIFRFLEAFVRRSPDHQAAVVPYVDALVTASRWEVGATLTLAALYSGNYGLCARIPTRVLQHALDQIKTTGLHRHYLRFLACVLCAMNHTITRTQNRVLALLQHPSNATVLVLLLDDNAWPAALEEHASRTSRKSGDRLLYHLELMRLLGSCANTNRLAEVKCQMMIPLETVVSRVLAAYGSLELQARVRGAYLHFLREVYVDNDMSHVALRFPSELTRVVGEAIGMLDAHGTASSLLTRFFEADGARARDVGSVSSHVHVHTHGPHAPSVVEDVVSQLVFQDVLAFLRVVFHDSDQAPVLVSHAESARLGNSAALALVKLFIFWLEKAKAFYPALRSGELPAGMIRSAVTASRPHLTLLGRVHAVASTLFAMRQHYAQVMPRGVAAQVLAWTAAGSTPSHHGGPKPMRVAADVKMMGMVSPQSARVRGRDGDFEGLLSSSSAVSSSSSSSSASSFDAHSILTFSTDSESIEHSEASQGMELEALMGDLGGGGDALAPWKAITKMVAHGLRRFVRSYKDEYTGSSQGWTKLVFEMRARERDGALSNLISHTELFAEAGNSVHGVHFAQLCLDILTWAAREDRGSASTKVADSLVAGLAPTLALTMTVASGGDDPALRSPTESHLLSRERLRAEQARLDSLGLTSKVVQFVVSSQGSLVLPGLAVLHALLAGGNMDVQATLYAAVTRPANLLGHLGATSVLDLEAEVKFQRGRRGSCESDGLSAASIDLLDTGADLANELYAGSEARSDGSDGWNESESDTMSVESGLASEQAFLKQRNEMLHDKQLMFERLVRRGNTRAREVHPLNAVYRFQVPLLRRLEQLLVKAGFEIEDKAALLVQNPRLLQAEVLQRFNFRRGLSLLEEQPGQGGRVIMSRDKRQDVHGEEGHVFTVLLLLQALCENHHHEFQEYLREQVDVVRSFNVVAALARYVSLLASSVSAATIHVATQAFATLAELCQGPNPANQRVLADSSVIEVVNSLLSSKLDGCAKADVYRLRKTALTAVAAIVEGSSTSRARRFEPGCDEPPVHGVVLSKLNVNVLQQILEAAAGEQGKRDGVRERGRTERDVTGEAVPWEARQQEARAAFRRGGIGGGGRCEAESDTSQSVTSSAAAAAAAAAAATADAQFEEAVACYILLRSLHDKAPDAPELQALFAELDDGVGAFFERQVSSVEIAHGDAGVERMYFKVPSAARLLNKRSRRRLVWDVARDDTRLRDFLDRAEDLLDEMHHRSRLEPFVFWRYVGRHEQALRNTSLLLAVVINALLLVGLQSRSRDNTWRSESIRICVTMFGGVQTATSGLVVLIYLVSQAPLVLRRYWRSRAMPASAAVKGVRSAVYLCRQPFFCFHLLYVAFAVFGNVIHPAFFSYHLLDIVTRSETLRSVTLAIMVNAKAIGLTVVLGLVWMYMYALAGFVLFRSDFDIAGSSYCTSLLECIVTVTNLGLRSSGGIGDQMVLHPYTPDRMHSYGRVAYDLSYYFVFVVLFLNLLLAIIVDTFAALRTRKHAVEHDIQNKCFVCGLSRDDLTRDGPGFVYHVKREHSMWAYVALFEHLRGKDFLELTGREGYVLAKLERRDPSFFPHTALSLER</sequence>
<evidence type="ECO:0000256" key="1">
    <source>
        <dbReference type="ARBA" id="ARBA00004141"/>
    </source>
</evidence>
<reference evidence="9 10" key="1">
    <citation type="submission" date="2010-05" db="EMBL/GenBank/DDBJ databases">
        <title>The Genome Sequence of Thecamonas trahens ATCC 50062.</title>
        <authorList>
            <consortium name="The Broad Institute Genome Sequencing Platform"/>
            <person name="Russ C."/>
            <person name="Cuomo C."/>
            <person name="Shea T."/>
            <person name="Young S.K."/>
            <person name="Zeng Q."/>
            <person name="Koehrsen M."/>
            <person name="Haas B."/>
            <person name="Borodovsky M."/>
            <person name="Guigo R."/>
            <person name="Alvarado L."/>
            <person name="Berlin A."/>
            <person name="Bochicchio J."/>
            <person name="Borenstein D."/>
            <person name="Chapman S."/>
            <person name="Chen Z."/>
            <person name="Freedman E."/>
            <person name="Gellesch M."/>
            <person name="Goldberg J."/>
            <person name="Griggs A."/>
            <person name="Gujja S."/>
            <person name="Heilman E."/>
            <person name="Heiman D."/>
            <person name="Hepburn T."/>
            <person name="Howarth C."/>
            <person name="Jen D."/>
            <person name="Larson L."/>
            <person name="Mehta T."/>
            <person name="Park D."/>
            <person name="Pearson M."/>
            <person name="Roberts A."/>
            <person name="Saif S."/>
            <person name="Shenoy N."/>
            <person name="Sisk P."/>
            <person name="Stolte C."/>
            <person name="Sykes S."/>
            <person name="Thomson T."/>
            <person name="Walk T."/>
            <person name="White J."/>
            <person name="Yandava C."/>
            <person name="Burger G."/>
            <person name="Gray M.W."/>
            <person name="Holland P.W.H."/>
            <person name="King N."/>
            <person name="Lang F.B.F."/>
            <person name="Roger A.J."/>
            <person name="Ruiz-Trillo I."/>
            <person name="Lander E."/>
            <person name="Nusbaum C."/>
        </authorList>
    </citation>
    <scope>NUCLEOTIDE SEQUENCE [LARGE SCALE GENOMIC DNA]</scope>
    <source>
        <strain evidence="9 10">ATCC 50062</strain>
    </source>
</reference>
<dbReference type="eggNOG" id="KOG3533">
    <property type="taxonomic scope" value="Eukaryota"/>
</dbReference>
<organism evidence="9 10">
    <name type="scientific">Thecamonas trahens ATCC 50062</name>
    <dbReference type="NCBI Taxonomy" id="461836"/>
    <lineage>
        <taxon>Eukaryota</taxon>
        <taxon>Apusozoa</taxon>
        <taxon>Apusomonadida</taxon>
        <taxon>Apusomonadidae</taxon>
        <taxon>Thecamonas</taxon>
    </lineage>
</organism>
<dbReference type="Proteomes" id="UP000054408">
    <property type="component" value="Unassembled WGS sequence"/>
</dbReference>
<dbReference type="Pfam" id="PF00520">
    <property type="entry name" value="Ion_trans"/>
    <property type="match status" value="1"/>
</dbReference>
<feature type="transmembrane region" description="Helical" evidence="7">
    <location>
        <begin position="2782"/>
        <end position="2801"/>
    </location>
</feature>
<dbReference type="PANTHER" id="PTHR13715:SF99">
    <property type="entry name" value="INOSITOL 1,4,5-TRISPHOSPHATE RECEPTOR-LIKE PROTEIN A"/>
    <property type="match status" value="1"/>
</dbReference>
<evidence type="ECO:0000256" key="6">
    <source>
        <dbReference type="SAM" id="MobiDB-lite"/>
    </source>
</evidence>
<dbReference type="GO" id="GO:0005216">
    <property type="term" value="F:monoatomic ion channel activity"/>
    <property type="evidence" value="ECO:0007669"/>
    <property type="project" value="InterPro"/>
</dbReference>
<feature type="transmembrane region" description="Helical" evidence="7">
    <location>
        <begin position="2593"/>
        <end position="2617"/>
    </location>
</feature>
<keyword evidence="10" id="KW-1185">Reference proteome</keyword>
<dbReference type="InterPro" id="IPR014821">
    <property type="entry name" value="Ins145_P3_rcpt"/>
</dbReference>
<dbReference type="GO" id="GO:0006816">
    <property type="term" value="P:calcium ion transport"/>
    <property type="evidence" value="ECO:0007669"/>
    <property type="project" value="InterPro"/>
</dbReference>
<dbReference type="InterPro" id="IPR016093">
    <property type="entry name" value="MIR_motif"/>
</dbReference>
<dbReference type="PROSITE" id="PS50919">
    <property type="entry name" value="MIR"/>
    <property type="match status" value="1"/>
</dbReference>
<dbReference type="Gene3D" id="1.10.287.70">
    <property type="match status" value="1"/>
</dbReference>
<evidence type="ECO:0000313" key="10">
    <source>
        <dbReference type="Proteomes" id="UP000054408"/>
    </source>
</evidence>
<feature type="compositionally biased region" description="Basic and acidic residues" evidence="6">
    <location>
        <begin position="2362"/>
        <end position="2379"/>
    </location>
</feature>
<dbReference type="InterPro" id="IPR005821">
    <property type="entry name" value="Ion_trans_dom"/>
</dbReference>
<dbReference type="Pfam" id="PF08709">
    <property type="entry name" value="Ins145_P3_rec"/>
    <property type="match status" value="1"/>
</dbReference>
<dbReference type="RefSeq" id="XP_013758502.1">
    <property type="nucleotide sequence ID" value="XM_013903048.1"/>
</dbReference>
<feature type="transmembrane region" description="Helical" evidence="7">
    <location>
        <begin position="2658"/>
        <end position="2680"/>
    </location>
</feature>
<dbReference type="Gene3D" id="2.80.10.50">
    <property type="match status" value="1"/>
</dbReference>
<feature type="compositionally biased region" description="Pro residues" evidence="6">
    <location>
        <begin position="598"/>
        <end position="610"/>
    </location>
</feature>
<dbReference type="STRING" id="461836.A0A0L0D838"/>
<dbReference type="InterPro" id="IPR013662">
    <property type="entry name" value="RIH_assoc-dom"/>
</dbReference>
<feature type="transmembrane region" description="Helical" evidence="7">
    <location>
        <begin position="2692"/>
        <end position="2716"/>
    </location>
</feature>
<dbReference type="Pfam" id="PF08454">
    <property type="entry name" value="RIH_assoc"/>
    <property type="match status" value="1"/>
</dbReference>
<feature type="region of interest" description="Disordered" evidence="6">
    <location>
        <begin position="558"/>
        <end position="610"/>
    </location>
</feature>
<dbReference type="GO" id="GO:0016020">
    <property type="term" value="C:membrane"/>
    <property type="evidence" value="ECO:0007669"/>
    <property type="project" value="UniProtKB-SubCell"/>
</dbReference>
<evidence type="ECO:0000313" key="9">
    <source>
        <dbReference type="EMBL" id="KNC48385.1"/>
    </source>
</evidence>
<evidence type="ECO:0000256" key="7">
    <source>
        <dbReference type="SAM" id="Phobius"/>
    </source>
</evidence>
<evidence type="ECO:0000256" key="4">
    <source>
        <dbReference type="ARBA" id="ARBA00022989"/>
    </source>
</evidence>
<dbReference type="PANTHER" id="PTHR13715">
    <property type="entry name" value="RYANODINE RECEPTOR AND IP3 RECEPTOR"/>
    <property type="match status" value="1"/>
</dbReference>
<feature type="region of interest" description="Disordered" evidence="6">
    <location>
        <begin position="2361"/>
        <end position="2380"/>
    </location>
</feature>
<gene>
    <name evidence="9" type="ORF">AMSG_04834</name>
</gene>
<evidence type="ECO:0000256" key="2">
    <source>
        <dbReference type="ARBA" id="ARBA00022692"/>
    </source>
</evidence>
<keyword evidence="9" id="KW-0675">Receptor</keyword>
<name>A0A0L0D838_THETB</name>
<dbReference type="SUPFAM" id="SSF82109">
    <property type="entry name" value="MIR domain"/>
    <property type="match status" value="1"/>
</dbReference>
<proteinExistence type="predicted"/>
<keyword evidence="2 7" id="KW-0812">Transmembrane</keyword>
<dbReference type="EMBL" id="GL349451">
    <property type="protein sequence ID" value="KNC48385.1"/>
    <property type="molecule type" value="Genomic_DNA"/>
</dbReference>
<dbReference type="GeneID" id="25564353"/>
<accession>A0A0L0D838</accession>
<evidence type="ECO:0000256" key="5">
    <source>
        <dbReference type="ARBA" id="ARBA00023136"/>
    </source>
</evidence>
<comment type="subcellular location">
    <subcellularLocation>
        <location evidence="1">Membrane</location>
        <topology evidence="1">Multi-pass membrane protein</topology>
    </subcellularLocation>
</comment>
<evidence type="ECO:0000256" key="3">
    <source>
        <dbReference type="ARBA" id="ARBA00022737"/>
    </source>
</evidence>
<keyword evidence="3" id="KW-0677">Repeat</keyword>
<protein>
    <submittedName>
        <fullName evidence="9">Inositol 1,4,5-trisphosphate receptor type 3</fullName>
    </submittedName>
</protein>
<dbReference type="InterPro" id="IPR036300">
    <property type="entry name" value="MIR_dom_sf"/>
</dbReference>